<name>A0A396BXM1_BACFG</name>
<dbReference type="AlphaFoldDB" id="A0A396BXM1"/>
<accession>A0A396BXM1</accession>
<sequence length="360" mass="41080">MKIKQLSTGCISLALCLGACRSNVATEPPITKLIPQNTPPTLTLTHEPAIIDPMGIADILVADTFLILGKNGEENIIHAYSLPQLRFLGSCQKIGGGPNEIAGPSGISQWRKKDGQVQITMHSYQTFTARLNINKSLAANETIYDEKFKYDAPKGRKSFIKAGTSYLLGDSVFLINRSFIMHPKDTVNDFFEVYDYRQDSILHSFYTTNFPEIMKDPAIDHILFDKYPVLRNDCQKLATIYRAFGMLSIVDIPTGKTKQIYTEGAEPDWKKTINEPREHYTDIQCDNQDIWLLARDNNDPDNLKSRIDIFDWEGNYLYKIELDQLISIFSIDKKFGFIYAKTTEDRLIRYNIKELLDQLP</sequence>
<evidence type="ECO:0000313" key="2">
    <source>
        <dbReference type="Proteomes" id="UP000266644"/>
    </source>
</evidence>
<reference evidence="1 2" key="1">
    <citation type="submission" date="2018-08" db="EMBL/GenBank/DDBJ databases">
        <title>A genome reference for cultivated species of the human gut microbiota.</title>
        <authorList>
            <person name="Zou Y."/>
            <person name="Xue W."/>
            <person name="Luo G."/>
        </authorList>
    </citation>
    <scope>NUCLEOTIDE SEQUENCE [LARGE SCALE GENOMIC DNA]</scope>
    <source>
        <strain evidence="1 2">AM18-6</strain>
    </source>
</reference>
<organism evidence="1 2">
    <name type="scientific">Bacteroides fragilis</name>
    <dbReference type="NCBI Taxonomy" id="817"/>
    <lineage>
        <taxon>Bacteria</taxon>
        <taxon>Pseudomonadati</taxon>
        <taxon>Bacteroidota</taxon>
        <taxon>Bacteroidia</taxon>
        <taxon>Bacteroidales</taxon>
        <taxon>Bacteroidaceae</taxon>
        <taxon>Bacteroides</taxon>
    </lineage>
</organism>
<dbReference type="Proteomes" id="UP000266644">
    <property type="component" value="Unassembled WGS sequence"/>
</dbReference>
<evidence type="ECO:0000313" key="1">
    <source>
        <dbReference type="EMBL" id="RHH12032.1"/>
    </source>
</evidence>
<dbReference type="RefSeq" id="WP_005811809.1">
    <property type="nucleotide sequence ID" value="NZ_CABJEQ010000025.1"/>
</dbReference>
<comment type="caution">
    <text evidence="1">The sequence shown here is derived from an EMBL/GenBank/DDBJ whole genome shotgun (WGS) entry which is preliminary data.</text>
</comment>
<protein>
    <submittedName>
        <fullName evidence="1">Uncharacterized protein</fullName>
    </submittedName>
</protein>
<dbReference type="EMBL" id="QRJE01000013">
    <property type="protein sequence ID" value="RHH12032.1"/>
    <property type="molecule type" value="Genomic_DNA"/>
</dbReference>
<dbReference type="Pfam" id="PF15869">
    <property type="entry name" value="TolB_like"/>
    <property type="match status" value="1"/>
</dbReference>
<proteinExistence type="predicted"/>
<gene>
    <name evidence="1" type="ORF">DW228_09645</name>
</gene>